<comment type="similarity">
    <text evidence="1">Belongs to the 4-hydroxybenzoyl-CoA thioesterase family.</text>
</comment>
<dbReference type="AlphaFoldDB" id="L8JIJ1"/>
<evidence type="ECO:0008006" key="5">
    <source>
        <dbReference type="Google" id="ProtNLM"/>
    </source>
</evidence>
<dbReference type="RefSeq" id="WP_009582960.1">
    <property type="nucleotide sequence ID" value="NZ_AMZN01000095.1"/>
</dbReference>
<dbReference type="Gene3D" id="3.10.129.10">
    <property type="entry name" value="Hotdog Thioesterase"/>
    <property type="match status" value="1"/>
</dbReference>
<reference evidence="3 4" key="1">
    <citation type="submission" date="2012-12" db="EMBL/GenBank/DDBJ databases">
        <title>Genome assembly of Fulvivirga imtechensis AK7.</title>
        <authorList>
            <person name="Nupur N."/>
            <person name="Khatri I."/>
            <person name="Kumar R."/>
            <person name="Subramanian S."/>
            <person name="Pinnaka A."/>
        </authorList>
    </citation>
    <scope>NUCLEOTIDE SEQUENCE [LARGE SCALE GENOMIC DNA]</scope>
    <source>
        <strain evidence="3 4">AK7</strain>
    </source>
</reference>
<sequence length="146" mass="16759">MARIKIDLPAHVQFQTTVTVRISDLNYGNHVGNDSILTIIHEGRMQFLRHLGFKDELNLENDIGIIIADAAVVYKAESFYADRLNIEISTDDFSKYGFDMYYKITREESGKEVARGKTGIVCMDYKERKIANIPERLLTALRDQEL</sequence>
<dbReference type="PANTHER" id="PTHR31793">
    <property type="entry name" value="4-HYDROXYBENZOYL-COA THIOESTERASE FAMILY MEMBER"/>
    <property type="match status" value="1"/>
</dbReference>
<dbReference type="STRING" id="1237149.C900_05879"/>
<dbReference type="CDD" id="cd00586">
    <property type="entry name" value="4HBT"/>
    <property type="match status" value="1"/>
</dbReference>
<evidence type="ECO:0000313" key="3">
    <source>
        <dbReference type="EMBL" id="ELR68696.1"/>
    </source>
</evidence>
<dbReference type="PANTHER" id="PTHR31793:SF27">
    <property type="entry name" value="NOVEL THIOESTERASE SUPERFAMILY DOMAIN AND SAPOSIN A-TYPE DOMAIN CONTAINING PROTEIN (0610012H03RIK)"/>
    <property type="match status" value="1"/>
</dbReference>
<dbReference type="Proteomes" id="UP000011135">
    <property type="component" value="Unassembled WGS sequence"/>
</dbReference>
<dbReference type="EMBL" id="AMZN01000095">
    <property type="protein sequence ID" value="ELR68696.1"/>
    <property type="molecule type" value="Genomic_DNA"/>
</dbReference>
<dbReference type="OrthoDB" id="333038at2"/>
<evidence type="ECO:0000256" key="1">
    <source>
        <dbReference type="ARBA" id="ARBA00005953"/>
    </source>
</evidence>
<comment type="caution">
    <text evidence="3">The sequence shown here is derived from an EMBL/GenBank/DDBJ whole genome shotgun (WGS) entry which is preliminary data.</text>
</comment>
<dbReference type="InterPro" id="IPR050563">
    <property type="entry name" value="4-hydroxybenzoyl-CoA_TE"/>
</dbReference>
<dbReference type="eggNOG" id="COG0824">
    <property type="taxonomic scope" value="Bacteria"/>
</dbReference>
<keyword evidence="4" id="KW-1185">Reference proteome</keyword>
<evidence type="ECO:0000313" key="4">
    <source>
        <dbReference type="Proteomes" id="UP000011135"/>
    </source>
</evidence>
<accession>L8JIJ1</accession>
<dbReference type="GO" id="GO:0047617">
    <property type="term" value="F:fatty acyl-CoA hydrolase activity"/>
    <property type="evidence" value="ECO:0007669"/>
    <property type="project" value="TreeGrafter"/>
</dbReference>
<protein>
    <recommendedName>
        <fullName evidence="5">Thioesterase</fullName>
    </recommendedName>
</protein>
<organism evidence="3 4">
    <name type="scientific">Fulvivirga imtechensis AK7</name>
    <dbReference type="NCBI Taxonomy" id="1237149"/>
    <lineage>
        <taxon>Bacteria</taxon>
        <taxon>Pseudomonadati</taxon>
        <taxon>Bacteroidota</taxon>
        <taxon>Cytophagia</taxon>
        <taxon>Cytophagales</taxon>
        <taxon>Fulvivirgaceae</taxon>
        <taxon>Fulvivirga</taxon>
    </lineage>
</organism>
<name>L8JIJ1_9BACT</name>
<dbReference type="InterPro" id="IPR029069">
    <property type="entry name" value="HotDog_dom_sf"/>
</dbReference>
<evidence type="ECO:0000256" key="2">
    <source>
        <dbReference type="ARBA" id="ARBA00022801"/>
    </source>
</evidence>
<dbReference type="SUPFAM" id="SSF54637">
    <property type="entry name" value="Thioesterase/thiol ester dehydrase-isomerase"/>
    <property type="match status" value="1"/>
</dbReference>
<keyword evidence="2" id="KW-0378">Hydrolase</keyword>
<dbReference type="Pfam" id="PF13279">
    <property type="entry name" value="4HBT_2"/>
    <property type="match status" value="1"/>
</dbReference>
<gene>
    <name evidence="3" type="ORF">C900_05879</name>
</gene>
<proteinExistence type="inferred from homology"/>